<reference evidence="2" key="3">
    <citation type="submission" date="2010-09" db="EMBL/GenBank/DDBJ databases">
        <title>Annotation of Gaeumannomyces graminis var. tritici R3-111a-1.</title>
        <authorList>
            <consortium name="The Broad Institute Genome Sequencing Platform"/>
            <person name="Ma L.-J."/>
            <person name="Dead R."/>
            <person name="Young S.K."/>
            <person name="Zeng Q."/>
            <person name="Gargeya S."/>
            <person name="Fitzgerald M."/>
            <person name="Haas B."/>
            <person name="Abouelleil A."/>
            <person name="Alvarado L."/>
            <person name="Arachchi H.M."/>
            <person name="Berlin A."/>
            <person name="Brown A."/>
            <person name="Chapman S.B."/>
            <person name="Chen Z."/>
            <person name="Dunbar C."/>
            <person name="Freedman E."/>
            <person name="Gearin G."/>
            <person name="Gellesch M."/>
            <person name="Goldberg J."/>
            <person name="Griggs A."/>
            <person name="Gujja S."/>
            <person name="Heiman D."/>
            <person name="Howarth C."/>
            <person name="Larson L."/>
            <person name="Lui A."/>
            <person name="MacDonald P.J.P."/>
            <person name="Mehta T."/>
            <person name="Montmayeur A."/>
            <person name="Murphy C."/>
            <person name="Neiman D."/>
            <person name="Pearson M."/>
            <person name="Priest M."/>
            <person name="Roberts A."/>
            <person name="Saif S."/>
            <person name="Shea T."/>
            <person name="Shenoy N."/>
            <person name="Sisk P."/>
            <person name="Stolte C."/>
            <person name="Sykes S."/>
            <person name="Yandava C."/>
            <person name="Wortman J."/>
            <person name="Nusbaum C."/>
            <person name="Birren B."/>
        </authorList>
    </citation>
    <scope>NUCLEOTIDE SEQUENCE</scope>
    <source>
        <strain evidence="2">R3-111a-1</strain>
    </source>
</reference>
<dbReference type="EnsemblFungi" id="EJT82364">
    <property type="protein sequence ID" value="EJT82364"/>
    <property type="gene ID" value="GGTG_02337"/>
</dbReference>
<dbReference type="OrthoDB" id="5985073at2759"/>
<dbReference type="Pfam" id="PF12708">
    <property type="entry name" value="Pect-lyase_RHGA_epim"/>
    <property type="match status" value="2"/>
</dbReference>
<proteinExistence type="predicted"/>
<evidence type="ECO:0000313" key="2">
    <source>
        <dbReference type="EMBL" id="EJT82364.1"/>
    </source>
</evidence>
<reference evidence="4" key="1">
    <citation type="submission" date="2010-07" db="EMBL/GenBank/DDBJ databases">
        <title>The genome sequence of Gaeumannomyces graminis var. tritici strain R3-111a-1.</title>
        <authorList>
            <consortium name="The Broad Institute Genome Sequencing Platform"/>
            <person name="Ma L.-J."/>
            <person name="Dead R."/>
            <person name="Young S."/>
            <person name="Zeng Q."/>
            <person name="Koehrsen M."/>
            <person name="Alvarado L."/>
            <person name="Berlin A."/>
            <person name="Chapman S.B."/>
            <person name="Chen Z."/>
            <person name="Freedman E."/>
            <person name="Gellesch M."/>
            <person name="Goldberg J."/>
            <person name="Griggs A."/>
            <person name="Gujja S."/>
            <person name="Heilman E.R."/>
            <person name="Heiman D."/>
            <person name="Hepburn T."/>
            <person name="Howarth C."/>
            <person name="Jen D."/>
            <person name="Larson L."/>
            <person name="Mehta T."/>
            <person name="Neiman D."/>
            <person name="Pearson M."/>
            <person name="Roberts A."/>
            <person name="Saif S."/>
            <person name="Shea T."/>
            <person name="Shenoy N."/>
            <person name="Sisk P."/>
            <person name="Stolte C."/>
            <person name="Sykes S."/>
            <person name="Walk T."/>
            <person name="White J."/>
            <person name="Yandava C."/>
            <person name="Haas B."/>
            <person name="Nusbaum C."/>
            <person name="Birren B."/>
        </authorList>
    </citation>
    <scope>NUCLEOTIDE SEQUENCE [LARGE SCALE GENOMIC DNA]</scope>
    <source>
        <strain evidence="4">R3-111a-1</strain>
    </source>
</reference>
<dbReference type="RefSeq" id="XP_009218373.1">
    <property type="nucleotide sequence ID" value="XM_009220109.1"/>
</dbReference>
<organism evidence="2">
    <name type="scientific">Gaeumannomyces tritici (strain R3-111a-1)</name>
    <name type="common">Wheat and barley take-all root rot fungus</name>
    <name type="synonym">Gaeumannomyces graminis var. tritici</name>
    <dbReference type="NCBI Taxonomy" id="644352"/>
    <lineage>
        <taxon>Eukaryota</taxon>
        <taxon>Fungi</taxon>
        <taxon>Dikarya</taxon>
        <taxon>Ascomycota</taxon>
        <taxon>Pezizomycotina</taxon>
        <taxon>Sordariomycetes</taxon>
        <taxon>Sordariomycetidae</taxon>
        <taxon>Magnaporthales</taxon>
        <taxon>Magnaporthaceae</taxon>
        <taxon>Gaeumannomyces</taxon>
    </lineage>
</organism>
<dbReference type="HOGENOM" id="CLU_792371_0_0_1"/>
<evidence type="ECO:0000259" key="1">
    <source>
        <dbReference type="Pfam" id="PF12708"/>
    </source>
</evidence>
<dbReference type="VEuPathDB" id="FungiDB:GGTG_02337"/>
<protein>
    <recommendedName>
        <fullName evidence="1">Rhamnogalacturonase A/B/Epimerase-like pectate lyase domain-containing protein</fullName>
    </recommendedName>
</protein>
<dbReference type="Proteomes" id="UP000006039">
    <property type="component" value="Unassembled WGS sequence"/>
</dbReference>
<dbReference type="SUPFAM" id="SSF51126">
    <property type="entry name" value="Pectin lyase-like"/>
    <property type="match status" value="2"/>
</dbReference>
<accession>J3NM33</accession>
<gene>
    <name evidence="3" type="primary">20342795</name>
    <name evidence="2" type="ORF">GGTG_02337</name>
</gene>
<dbReference type="EMBL" id="GL385395">
    <property type="protein sequence ID" value="EJT82364.1"/>
    <property type="molecule type" value="Genomic_DNA"/>
</dbReference>
<sequence>MPTVPGNNQQGIFMENGSGGWMSDLEFTGGAIGAYVEKQQFTVRNLKFSNPQKFAVHIHWDWGWAWKDLDISGAPVAVLQASAAITMSLFNIKTTNVLNVVKYDEGATLLAGSAGTTDVTAWGVGKRYHTTTGDASRALQDGAAYPRVPKIMGSLLKSPGDQASGIFERSKPQYDDLQYADFINILYAPYSARGDGSTGSTAALNRAFAVAAASNKVLWIPAGSYIVTGTVGLLFTVRSATAGAVLLEWNIHESFPGSAALWDMHIRVGGAKSSELQASDCPKLTGAVNPKWVADHDLEIVAQTRMDIYVARGVLIESTGPVWLYGTASEHCVLYQYQLLDAANVFMGMV</sequence>
<dbReference type="InterPro" id="IPR024535">
    <property type="entry name" value="RHGA/B-epi-like_pectate_lyase"/>
</dbReference>
<dbReference type="STRING" id="644352.J3NM33"/>
<evidence type="ECO:0000313" key="4">
    <source>
        <dbReference type="Proteomes" id="UP000006039"/>
    </source>
</evidence>
<dbReference type="eggNOG" id="ENOG502SK24">
    <property type="taxonomic scope" value="Eukaryota"/>
</dbReference>
<keyword evidence="4" id="KW-1185">Reference proteome</keyword>
<evidence type="ECO:0000313" key="3">
    <source>
        <dbReference type="EnsemblFungi" id="EJT82364"/>
    </source>
</evidence>
<reference evidence="2" key="2">
    <citation type="submission" date="2010-07" db="EMBL/GenBank/DDBJ databases">
        <authorList>
            <consortium name="The Broad Institute Genome Sequencing Platform"/>
            <consortium name="Broad Institute Genome Sequencing Center for Infectious Disease"/>
            <person name="Ma L.-J."/>
            <person name="Dead R."/>
            <person name="Young S."/>
            <person name="Zeng Q."/>
            <person name="Koehrsen M."/>
            <person name="Alvarado L."/>
            <person name="Berlin A."/>
            <person name="Chapman S.B."/>
            <person name="Chen Z."/>
            <person name="Freedman E."/>
            <person name="Gellesch M."/>
            <person name="Goldberg J."/>
            <person name="Griggs A."/>
            <person name="Gujja S."/>
            <person name="Heilman E.R."/>
            <person name="Heiman D."/>
            <person name="Hepburn T."/>
            <person name="Howarth C."/>
            <person name="Jen D."/>
            <person name="Larson L."/>
            <person name="Mehta T."/>
            <person name="Neiman D."/>
            <person name="Pearson M."/>
            <person name="Roberts A."/>
            <person name="Saif S."/>
            <person name="Shea T."/>
            <person name="Shenoy N."/>
            <person name="Sisk P."/>
            <person name="Stolte C."/>
            <person name="Sykes S."/>
            <person name="Walk T."/>
            <person name="White J."/>
            <person name="Yandava C."/>
            <person name="Haas B."/>
            <person name="Nusbaum C."/>
            <person name="Birren B."/>
        </authorList>
    </citation>
    <scope>NUCLEOTIDE SEQUENCE</scope>
    <source>
        <strain evidence="2">R3-111a-1</strain>
    </source>
</reference>
<reference evidence="3" key="4">
    <citation type="journal article" date="2015" name="G3 (Bethesda)">
        <title>Genome sequences of three phytopathogenic species of the Magnaporthaceae family of fungi.</title>
        <authorList>
            <person name="Okagaki L.H."/>
            <person name="Nunes C.C."/>
            <person name="Sailsbery J."/>
            <person name="Clay B."/>
            <person name="Brown D."/>
            <person name="John T."/>
            <person name="Oh Y."/>
            <person name="Young N."/>
            <person name="Fitzgerald M."/>
            <person name="Haas B.J."/>
            <person name="Zeng Q."/>
            <person name="Young S."/>
            <person name="Adiconis X."/>
            <person name="Fan L."/>
            <person name="Levin J.Z."/>
            <person name="Mitchell T.K."/>
            <person name="Okubara P.A."/>
            <person name="Farman M.L."/>
            <person name="Kohn L.M."/>
            <person name="Birren B."/>
            <person name="Ma L.-J."/>
            <person name="Dean R.A."/>
        </authorList>
    </citation>
    <scope>NUCLEOTIDE SEQUENCE</scope>
    <source>
        <strain evidence="3">R3-111a-1</strain>
    </source>
</reference>
<dbReference type="Gene3D" id="2.160.20.10">
    <property type="entry name" value="Single-stranded right-handed beta-helix, Pectin lyase-like"/>
    <property type="match status" value="4"/>
</dbReference>
<dbReference type="InterPro" id="IPR012334">
    <property type="entry name" value="Pectin_lyas_fold"/>
</dbReference>
<dbReference type="AlphaFoldDB" id="J3NM33"/>
<dbReference type="InterPro" id="IPR011050">
    <property type="entry name" value="Pectin_lyase_fold/virulence"/>
</dbReference>
<reference evidence="3" key="5">
    <citation type="submission" date="2018-04" db="UniProtKB">
        <authorList>
            <consortium name="EnsemblFungi"/>
        </authorList>
    </citation>
    <scope>IDENTIFICATION</scope>
    <source>
        <strain evidence="3">R3-111a-1</strain>
    </source>
</reference>
<name>J3NM33_GAET3</name>
<dbReference type="GeneID" id="20342795"/>
<feature type="domain" description="Rhamnogalacturonase A/B/Epimerase-like pectate lyase" evidence="1">
    <location>
        <begin position="1"/>
        <end position="75"/>
    </location>
</feature>
<feature type="domain" description="Rhamnogalacturonase A/B/Epimerase-like pectate lyase" evidence="1">
    <location>
        <begin position="189"/>
        <end position="231"/>
    </location>
</feature>